<evidence type="ECO:0000259" key="1">
    <source>
        <dbReference type="Pfam" id="PF05175"/>
    </source>
</evidence>
<dbReference type="Gene3D" id="3.40.50.150">
    <property type="entry name" value="Vaccinia Virus protein VP39"/>
    <property type="match status" value="1"/>
</dbReference>
<accession>A0A1U7NI66</accession>
<feature type="domain" description="Methyltransferase small" evidence="1">
    <location>
        <begin position="63"/>
        <end position="157"/>
    </location>
</feature>
<dbReference type="InterPro" id="IPR002052">
    <property type="entry name" value="DNA_methylase_N6_adenine_CS"/>
</dbReference>
<dbReference type="GO" id="GO:0008170">
    <property type="term" value="F:N-methyltransferase activity"/>
    <property type="evidence" value="ECO:0007669"/>
    <property type="project" value="UniProtKB-ARBA"/>
</dbReference>
<protein>
    <recommendedName>
        <fullName evidence="1">Methyltransferase small domain-containing protein</fullName>
    </recommendedName>
</protein>
<gene>
    <name evidence="2" type="ORF">BO222_02370</name>
</gene>
<dbReference type="PROSITE" id="PS00092">
    <property type="entry name" value="N6_MTASE"/>
    <property type="match status" value="1"/>
</dbReference>
<reference evidence="2 3" key="1">
    <citation type="submission" date="2016-11" db="EMBL/GenBank/DDBJ databases">
        <title>Description of two novel members of the family Erysipelotrichaceae: Ileibacterium lipovorans gen. nov., sp. nov. and Dubosiella newyorkensis, gen. nov., sp. nov.</title>
        <authorList>
            <person name="Cox L.M."/>
            <person name="Sohn J."/>
            <person name="Tyrrell K.L."/>
            <person name="Citron D.M."/>
            <person name="Lawson P.A."/>
            <person name="Patel N.B."/>
            <person name="Iizumi T."/>
            <person name="Perez-Perez G.I."/>
            <person name="Goldstein E.J."/>
            <person name="Blaser M.J."/>
        </authorList>
    </citation>
    <scope>NUCLEOTIDE SEQUENCE [LARGE SCALE GENOMIC DNA]</scope>
    <source>
        <strain evidence="2 3">NYU-BL-A3</strain>
    </source>
</reference>
<evidence type="ECO:0000313" key="3">
    <source>
        <dbReference type="Proteomes" id="UP000186341"/>
    </source>
</evidence>
<dbReference type="GeneID" id="82202082"/>
<dbReference type="EMBL" id="MPJW01000070">
    <property type="protein sequence ID" value="OLU41952.1"/>
    <property type="molecule type" value="Genomic_DNA"/>
</dbReference>
<dbReference type="RefSeq" id="WP_075818051.1">
    <property type="nucleotide sequence ID" value="NZ_CAJUTZ010000004.1"/>
</dbReference>
<dbReference type="InterPro" id="IPR050210">
    <property type="entry name" value="tRNA_Adenine-N(6)_MTase"/>
</dbReference>
<dbReference type="AlphaFoldDB" id="A0A1U7NI66"/>
<dbReference type="PANTHER" id="PTHR47739:SF1">
    <property type="entry name" value="TRNA1(VAL) (ADENINE(37)-N6)-METHYLTRANSFERASE"/>
    <property type="match status" value="1"/>
</dbReference>
<comment type="caution">
    <text evidence="2">The sequence shown here is derived from an EMBL/GenBank/DDBJ whole genome shotgun (WGS) entry which is preliminary data.</text>
</comment>
<dbReference type="Proteomes" id="UP000186341">
    <property type="component" value="Unassembled WGS sequence"/>
</dbReference>
<sequence length="265" mass="30816">MSDLIDKEVASGFAMDTQIEIFDPEHPVQLCQDEKKNLRRSWLIEPEYFVDQNRKHFCFNSDTSLLAEFIRLYQGERFLEIGCNNAALLVYVSKYNPAVLHGIEILKEPARLAAHNLQAHHLKDWMIFCQDIRQFNPGSDQYDVIASNPPFFSLEESGYPDINNLNHKKLGRIEVNLNLADLIQKSSQLLRSNGRFYLVHRPERIMEIMVLLDQNNFGLSRMGMVYDHRDSQCKSVLIEATKERKSRTVIEDLIWIGSENVMQKN</sequence>
<organism evidence="2 3">
    <name type="scientific">Ileibacterium valens</name>
    <dbReference type="NCBI Taxonomy" id="1862668"/>
    <lineage>
        <taxon>Bacteria</taxon>
        <taxon>Bacillati</taxon>
        <taxon>Bacillota</taxon>
        <taxon>Erysipelotrichia</taxon>
        <taxon>Erysipelotrichales</taxon>
        <taxon>Erysipelotrichaceae</taxon>
        <taxon>Ileibacterium</taxon>
    </lineage>
</organism>
<dbReference type="InterPro" id="IPR007848">
    <property type="entry name" value="Small_mtfrase_dom"/>
</dbReference>
<keyword evidence="3" id="KW-1185">Reference proteome</keyword>
<dbReference type="SUPFAM" id="SSF53335">
    <property type="entry name" value="S-adenosyl-L-methionine-dependent methyltransferases"/>
    <property type="match status" value="1"/>
</dbReference>
<dbReference type="Pfam" id="PF05175">
    <property type="entry name" value="MTS"/>
    <property type="match status" value="1"/>
</dbReference>
<dbReference type="InterPro" id="IPR029063">
    <property type="entry name" value="SAM-dependent_MTases_sf"/>
</dbReference>
<dbReference type="CDD" id="cd02440">
    <property type="entry name" value="AdoMet_MTases"/>
    <property type="match status" value="1"/>
</dbReference>
<dbReference type="GO" id="GO:0008757">
    <property type="term" value="F:S-adenosylmethionine-dependent methyltransferase activity"/>
    <property type="evidence" value="ECO:0007669"/>
    <property type="project" value="UniProtKB-ARBA"/>
</dbReference>
<name>A0A1U7NI66_9FIRM</name>
<proteinExistence type="predicted"/>
<dbReference type="GO" id="GO:0032259">
    <property type="term" value="P:methylation"/>
    <property type="evidence" value="ECO:0007669"/>
    <property type="project" value="InterPro"/>
</dbReference>
<dbReference type="OrthoDB" id="9777257at2"/>
<dbReference type="PANTHER" id="PTHR47739">
    <property type="entry name" value="TRNA1(VAL) (ADENINE(37)-N6)-METHYLTRANSFERASE"/>
    <property type="match status" value="1"/>
</dbReference>
<evidence type="ECO:0000313" key="2">
    <source>
        <dbReference type="EMBL" id="OLU41952.1"/>
    </source>
</evidence>
<dbReference type="GO" id="GO:0003676">
    <property type="term" value="F:nucleic acid binding"/>
    <property type="evidence" value="ECO:0007669"/>
    <property type="project" value="InterPro"/>
</dbReference>